<name>A0A0R3SBP5_HYMDI</name>
<keyword evidence="4 5" id="KW-0378">Hydrolase</keyword>
<feature type="domain" description="Peptidase M24" evidence="7">
    <location>
        <begin position="61"/>
        <end position="317"/>
    </location>
</feature>
<dbReference type="NCBIfam" id="TIGR00500">
    <property type="entry name" value="met_pdase_I"/>
    <property type="match status" value="1"/>
</dbReference>
<reference evidence="8 9" key="2">
    <citation type="submission" date="2018-11" db="EMBL/GenBank/DDBJ databases">
        <authorList>
            <consortium name="Pathogen Informatics"/>
        </authorList>
    </citation>
    <scope>NUCLEOTIDE SEQUENCE [LARGE SCALE GENOMIC DNA]</scope>
</reference>
<feature type="binding site" evidence="5">
    <location>
        <position position="156"/>
    </location>
    <ligand>
        <name>a divalent metal cation</name>
        <dbReference type="ChEBI" id="CHEBI:60240"/>
        <label>2</label>
        <note>catalytic</note>
    </ligand>
</feature>
<proteinExistence type="inferred from homology"/>
<dbReference type="Pfam" id="PF00557">
    <property type="entry name" value="Peptidase_M24"/>
    <property type="match status" value="1"/>
</dbReference>
<feature type="binding site" evidence="5">
    <location>
        <position position="127"/>
    </location>
    <ligand>
        <name>substrate</name>
    </ligand>
</feature>
<evidence type="ECO:0000256" key="3">
    <source>
        <dbReference type="ARBA" id="ARBA00022723"/>
    </source>
</evidence>
<dbReference type="WBParaSite" id="HDID_0000191901-mRNA-1">
    <property type="protein sequence ID" value="HDID_0000191901-mRNA-1"/>
    <property type="gene ID" value="HDID_0000191901"/>
</dbReference>
<keyword evidence="1 5" id="KW-0031">Aminopeptidase</keyword>
<sequence length="327" mass="35887">MYCRKLYSFPLWHISRKITTEFKNPKLQLFLEQGIKFPDYVYGVKEFSPSEVVIHTKESIEEITNACLIARKILTKLQSLLIPGKSTDSIDKYAMELCLEHEVYPSPLLYNGFPCSICTSLNNVAIHGIPSAKDVLNPGDLLSVDVTIFNGKAHGDCCETFLVAEGSDVNQSDKFALQEHLLECARRACEAGIKACFPGAKLSSIAEAISQEAFESGCRVIAGIGGHGIGKFFHGPPYVPHSVYEEVDPSIESMKLRPGQVFTIEPVIAAPASEEAIATNELLEVLALPKVSKEDGWSVFTTDKALTAQFEETVVITYSGAKILTHK</sequence>
<comment type="cofactor">
    <cofactor evidence="5">
        <name>Co(2+)</name>
        <dbReference type="ChEBI" id="CHEBI:48828"/>
    </cofactor>
    <cofactor evidence="5">
        <name>Zn(2+)</name>
        <dbReference type="ChEBI" id="CHEBI:29105"/>
    </cofactor>
    <cofactor evidence="5">
        <name>Mn(2+)</name>
        <dbReference type="ChEBI" id="CHEBI:29035"/>
    </cofactor>
    <cofactor evidence="5">
        <name>Fe(2+)</name>
        <dbReference type="ChEBI" id="CHEBI:29033"/>
    </cofactor>
    <text evidence="5">Binds 2 divalent metal cations per subunit. Has a high-affinity and a low affinity metal-binding site. The true nature of the physiological cofactor is under debate. The enzyme is active with cobalt, zinc, manganese or divalent iron ions. Most likely, methionine aminopeptidases function as mononuclear Fe(2+)-metalloproteases under physiological conditions, and the catalytically relevant metal-binding site has been assigned to the histidine-containing high-affinity site.</text>
</comment>
<feature type="binding site" evidence="5">
    <location>
        <position position="265"/>
    </location>
    <ligand>
        <name>a divalent metal cation</name>
        <dbReference type="ChEBI" id="CHEBI:60240"/>
        <label>2</label>
        <note>catalytic</note>
    </ligand>
</feature>
<dbReference type="GO" id="GO:0070006">
    <property type="term" value="F:metalloaminopeptidase activity"/>
    <property type="evidence" value="ECO:0007669"/>
    <property type="project" value="UniProtKB-UniRule"/>
</dbReference>
<evidence type="ECO:0000256" key="5">
    <source>
        <dbReference type="HAMAP-Rule" id="MF_03174"/>
    </source>
</evidence>
<comment type="catalytic activity">
    <reaction evidence="5 6">
        <text>Release of N-terminal amino acids, preferentially methionine, from peptides and arylamides.</text>
        <dbReference type="EC" id="3.4.11.18"/>
    </reaction>
</comment>
<feature type="binding site" evidence="5">
    <location>
        <position position="234"/>
    </location>
    <ligand>
        <name>substrate</name>
    </ligand>
</feature>
<dbReference type="GO" id="GO:0046872">
    <property type="term" value="F:metal ion binding"/>
    <property type="evidence" value="ECO:0007669"/>
    <property type="project" value="UniProtKB-UniRule"/>
</dbReference>
<reference evidence="10" key="1">
    <citation type="submission" date="2017-02" db="UniProtKB">
        <authorList>
            <consortium name="WormBaseParasite"/>
        </authorList>
    </citation>
    <scope>IDENTIFICATION</scope>
</reference>
<evidence type="ECO:0000256" key="2">
    <source>
        <dbReference type="ARBA" id="ARBA00022670"/>
    </source>
</evidence>
<keyword evidence="2 5" id="KW-0645">Protease</keyword>
<dbReference type="STRING" id="6216.A0A0R3SBP5"/>
<dbReference type="Proteomes" id="UP000274504">
    <property type="component" value="Unassembled WGS sequence"/>
</dbReference>
<dbReference type="GO" id="GO:0004239">
    <property type="term" value="F:initiator methionyl aminopeptidase activity"/>
    <property type="evidence" value="ECO:0007669"/>
    <property type="project" value="UniProtKB-UniRule"/>
</dbReference>
<evidence type="ECO:0000313" key="10">
    <source>
        <dbReference type="WBParaSite" id="HDID_0000191901-mRNA-1"/>
    </source>
</evidence>
<dbReference type="SUPFAM" id="SSF55920">
    <property type="entry name" value="Creatinase/aminopeptidase"/>
    <property type="match status" value="1"/>
</dbReference>
<evidence type="ECO:0000256" key="1">
    <source>
        <dbReference type="ARBA" id="ARBA00022438"/>
    </source>
</evidence>
<dbReference type="InterPro" id="IPR036005">
    <property type="entry name" value="Creatinase/aminopeptidase-like"/>
</dbReference>
<evidence type="ECO:0000256" key="6">
    <source>
        <dbReference type="RuleBase" id="RU003653"/>
    </source>
</evidence>
<dbReference type="InterPro" id="IPR002467">
    <property type="entry name" value="Pept_M24A_MAP1"/>
</dbReference>
<feature type="binding site" evidence="5">
    <location>
        <position position="227"/>
    </location>
    <ligand>
        <name>a divalent metal cation</name>
        <dbReference type="ChEBI" id="CHEBI:60240"/>
        <label>2</label>
        <note>catalytic</note>
    </ligand>
</feature>
<gene>
    <name evidence="8" type="ORF">HDID_LOCUS1920</name>
</gene>
<dbReference type="PRINTS" id="PR00599">
    <property type="entry name" value="MAPEPTIDASE"/>
</dbReference>
<evidence type="ECO:0000313" key="8">
    <source>
        <dbReference type="EMBL" id="VDL19381.1"/>
    </source>
</evidence>
<feature type="binding site" evidence="5">
    <location>
        <position position="156"/>
    </location>
    <ligand>
        <name>a divalent metal cation</name>
        <dbReference type="ChEBI" id="CHEBI:60240"/>
        <label>1</label>
    </ligand>
</feature>
<comment type="similarity">
    <text evidence="5">Belongs to the peptidase M24A family. Methionine aminopeptidase type 1 subfamily.</text>
</comment>
<organism evidence="10">
    <name type="scientific">Hymenolepis diminuta</name>
    <name type="common">Rat tapeworm</name>
    <dbReference type="NCBI Taxonomy" id="6216"/>
    <lineage>
        <taxon>Eukaryota</taxon>
        <taxon>Metazoa</taxon>
        <taxon>Spiralia</taxon>
        <taxon>Lophotrochozoa</taxon>
        <taxon>Platyhelminthes</taxon>
        <taxon>Cestoda</taxon>
        <taxon>Eucestoda</taxon>
        <taxon>Cyclophyllidea</taxon>
        <taxon>Hymenolepididae</taxon>
        <taxon>Hymenolepis</taxon>
    </lineage>
</organism>
<dbReference type="Gene3D" id="3.90.230.10">
    <property type="entry name" value="Creatinase/methionine aminopeptidase superfamily"/>
    <property type="match status" value="1"/>
</dbReference>
<feature type="binding site" evidence="5">
    <location>
        <position position="311"/>
    </location>
    <ligand>
        <name>a divalent metal cation</name>
        <dbReference type="ChEBI" id="CHEBI:60240"/>
        <label>1</label>
    </ligand>
</feature>
<feature type="binding site" evidence="5">
    <location>
        <position position="145"/>
    </location>
    <ligand>
        <name>a divalent metal cation</name>
        <dbReference type="ChEBI" id="CHEBI:60240"/>
        <label>1</label>
    </ligand>
</feature>
<evidence type="ECO:0000256" key="4">
    <source>
        <dbReference type="ARBA" id="ARBA00022801"/>
    </source>
</evidence>
<dbReference type="PANTHER" id="PTHR43330:SF8">
    <property type="entry name" value="METHIONINE AMINOPEPTIDASE 1D, MITOCHONDRIAL"/>
    <property type="match status" value="1"/>
</dbReference>
<feature type="binding site" evidence="5">
    <location>
        <position position="311"/>
    </location>
    <ligand>
        <name>a divalent metal cation</name>
        <dbReference type="ChEBI" id="CHEBI:60240"/>
        <label>2</label>
        <note>catalytic</note>
    </ligand>
</feature>
<dbReference type="EC" id="3.4.11.18" evidence="6"/>
<accession>A0A0R3SBP5</accession>
<protein>
    <recommendedName>
        <fullName evidence="6">Methionine aminopeptidase</fullName>
        <ecNumber evidence="6">3.4.11.18</ecNumber>
    </recommendedName>
</protein>
<dbReference type="PANTHER" id="PTHR43330">
    <property type="entry name" value="METHIONINE AMINOPEPTIDASE"/>
    <property type="match status" value="1"/>
</dbReference>
<evidence type="ECO:0000259" key="7">
    <source>
        <dbReference type="Pfam" id="PF00557"/>
    </source>
</evidence>
<dbReference type="GO" id="GO:0006508">
    <property type="term" value="P:proteolysis"/>
    <property type="evidence" value="ECO:0007669"/>
    <property type="project" value="UniProtKB-KW"/>
</dbReference>
<dbReference type="EMBL" id="UYSG01000410">
    <property type="protein sequence ID" value="VDL19381.1"/>
    <property type="molecule type" value="Genomic_DNA"/>
</dbReference>
<evidence type="ECO:0000313" key="9">
    <source>
        <dbReference type="Proteomes" id="UP000274504"/>
    </source>
</evidence>
<comment type="function">
    <text evidence="6">Cotranslationally removes the N-terminal methionine from nascent proteins. The N-terminal methionine is often cleaved when the second residue in the primary sequence is small and uncharged (Met-Ala-, Cys, Gly, Pro, Ser, Thr, or Val).</text>
</comment>
<dbReference type="OrthoDB" id="3209743at2759"/>
<dbReference type="AlphaFoldDB" id="A0A0R3SBP5"/>
<dbReference type="HAMAP" id="MF_01974">
    <property type="entry name" value="MetAP_1"/>
    <property type="match status" value="1"/>
</dbReference>
<keyword evidence="3 5" id="KW-0479">Metal-binding</keyword>
<dbReference type="InterPro" id="IPR000994">
    <property type="entry name" value="Pept_M24"/>
</dbReference>
<dbReference type="InterPro" id="IPR001714">
    <property type="entry name" value="Pept_M24_MAP"/>
</dbReference>